<proteinExistence type="predicted"/>
<evidence type="ECO:0000313" key="3">
    <source>
        <dbReference type="Proteomes" id="UP000002051"/>
    </source>
</evidence>
<evidence type="ECO:0000313" key="1">
    <source>
        <dbReference type="EMBL" id="KEH31668.1"/>
    </source>
</evidence>
<sequence>MYAKSWSQYSKLSTIALTKELPKLKETILSAFSSRYQSYKSIEGKHQFYIIMQNVQFVQIPLPYNDSAAIASI</sequence>
<reference evidence="1 3" key="2">
    <citation type="journal article" date="2014" name="BMC Genomics">
        <title>An improved genome release (version Mt4.0) for the model legume Medicago truncatula.</title>
        <authorList>
            <person name="Tang H."/>
            <person name="Krishnakumar V."/>
            <person name="Bidwell S."/>
            <person name="Rosen B."/>
            <person name="Chan A."/>
            <person name="Zhou S."/>
            <person name="Gentzbittel L."/>
            <person name="Childs K.L."/>
            <person name="Yandell M."/>
            <person name="Gundlach H."/>
            <person name="Mayer K.F."/>
            <person name="Schwartz D.C."/>
            <person name="Town C.D."/>
        </authorList>
    </citation>
    <scope>GENOME REANNOTATION</scope>
    <source>
        <strain evidence="1">A17</strain>
        <strain evidence="2 3">cv. Jemalong A17</strain>
    </source>
</reference>
<accession>A0A072URH0</accession>
<dbReference type="HOGENOM" id="CLU_2708552_0_0_1"/>
<dbReference type="EMBL" id="CM001220">
    <property type="protein sequence ID" value="KEH31668.1"/>
    <property type="molecule type" value="Genomic_DNA"/>
</dbReference>
<dbReference type="Proteomes" id="UP000002051">
    <property type="component" value="Chromosome 4"/>
</dbReference>
<reference evidence="1 3" key="1">
    <citation type="journal article" date="2011" name="Nature">
        <title>The Medicago genome provides insight into the evolution of rhizobial symbioses.</title>
        <authorList>
            <person name="Young N.D."/>
            <person name="Debelle F."/>
            <person name="Oldroyd G.E."/>
            <person name="Geurts R."/>
            <person name="Cannon S.B."/>
            <person name="Udvardi M.K."/>
            <person name="Benedito V.A."/>
            <person name="Mayer K.F."/>
            <person name="Gouzy J."/>
            <person name="Schoof H."/>
            <person name="Van de Peer Y."/>
            <person name="Proost S."/>
            <person name="Cook D.R."/>
            <person name="Meyers B.C."/>
            <person name="Spannagl M."/>
            <person name="Cheung F."/>
            <person name="De Mita S."/>
            <person name="Krishnakumar V."/>
            <person name="Gundlach H."/>
            <person name="Zhou S."/>
            <person name="Mudge J."/>
            <person name="Bharti A.K."/>
            <person name="Murray J.D."/>
            <person name="Naoumkina M.A."/>
            <person name="Rosen B."/>
            <person name="Silverstein K.A."/>
            <person name="Tang H."/>
            <person name="Rombauts S."/>
            <person name="Zhao P.X."/>
            <person name="Zhou P."/>
            <person name="Barbe V."/>
            <person name="Bardou P."/>
            <person name="Bechner M."/>
            <person name="Bellec A."/>
            <person name="Berger A."/>
            <person name="Berges H."/>
            <person name="Bidwell S."/>
            <person name="Bisseling T."/>
            <person name="Choisne N."/>
            <person name="Couloux A."/>
            <person name="Denny R."/>
            <person name="Deshpande S."/>
            <person name="Dai X."/>
            <person name="Doyle J.J."/>
            <person name="Dudez A.M."/>
            <person name="Farmer A.D."/>
            <person name="Fouteau S."/>
            <person name="Franken C."/>
            <person name="Gibelin C."/>
            <person name="Gish J."/>
            <person name="Goldstein S."/>
            <person name="Gonzalez A.J."/>
            <person name="Green P.J."/>
            <person name="Hallab A."/>
            <person name="Hartog M."/>
            <person name="Hua A."/>
            <person name="Humphray S.J."/>
            <person name="Jeong D.H."/>
            <person name="Jing Y."/>
            <person name="Jocker A."/>
            <person name="Kenton S.M."/>
            <person name="Kim D.J."/>
            <person name="Klee K."/>
            <person name="Lai H."/>
            <person name="Lang C."/>
            <person name="Lin S."/>
            <person name="Macmil S.L."/>
            <person name="Magdelenat G."/>
            <person name="Matthews L."/>
            <person name="McCorrison J."/>
            <person name="Monaghan E.L."/>
            <person name="Mun J.H."/>
            <person name="Najar F.Z."/>
            <person name="Nicholson C."/>
            <person name="Noirot C."/>
            <person name="O'Bleness M."/>
            <person name="Paule C.R."/>
            <person name="Poulain J."/>
            <person name="Prion F."/>
            <person name="Qin B."/>
            <person name="Qu C."/>
            <person name="Retzel E.F."/>
            <person name="Riddle C."/>
            <person name="Sallet E."/>
            <person name="Samain S."/>
            <person name="Samson N."/>
            <person name="Sanders I."/>
            <person name="Saurat O."/>
            <person name="Scarpelli C."/>
            <person name="Schiex T."/>
            <person name="Segurens B."/>
            <person name="Severin A.J."/>
            <person name="Sherrier D.J."/>
            <person name="Shi R."/>
            <person name="Sims S."/>
            <person name="Singer S.R."/>
            <person name="Sinharoy S."/>
            <person name="Sterck L."/>
            <person name="Viollet A."/>
            <person name="Wang B.B."/>
            <person name="Wang K."/>
            <person name="Wang M."/>
            <person name="Wang X."/>
            <person name="Warfsmann J."/>
            <person name="Weissenbach J."/>
            <person name="White D.D."/>
            <person name="White J.D."/>
            <person name="Wiley G.B."/>
            <person name="Wincker P."/>
            <person name="Xing Y."/>
            <person name="Yang L."/>
            <person name="Yao Z."/>
            <person name="Ying F."/>
            <person name="Zhai J."/>
            <person name="Zhou L."/>
            <person name="Zuber A."/>
            <person name="Denarie J."/>
            <person name="Dixon R.A."/>
            <person name="May G.D."/>
            <person name="Schwartz D.C."/>
            <person name="Rogers J."/>
            <person name="Quetier F."/>
            <person name="Town C.D."/>
            <person name="Roe B.A."/>
        </authorList>
    </citation>
    <scope>NUCLEOTIDE SEQUENCE [LARGE SCALE GENOMIC DNA]</scope>
    <source>
        <strain evidence="1">A17</strain>
        <strain evidence="2 3">cv. Jemalong A17</strain>
    </source>
</reference>
<dbReference type="EnsemblPlants" id="KEH31668">
    <property type="protein sequence ID" value="KEH31668"/>
    <property type="gene ID" value="MTR_4g101925"/>
</dbReference>
<evidence type="ECO:0000313" key="2">
    <source>
        <dbReference type="EnsemblPlants" id="KEH31668"/>
    </source>
</evidence>
<dbReference type="AlphaFoldDB" id="A0A072URH0"/>
<organism evidence="1 3">
    <name type="scientific">Medicago truncatula</name>
    <name type="common">Barrel medic</name>
    <name type="synonym">Medicago tribuloides</name>
    <dbReference type="NCBI Taxonomy" id="3880"/>
    <lineage>
        <taxon>Eukaryota</taxon>
        <taxon>Viridiplantae</taxon>
        <taxon>Streptophyta</taxon>
        <taxon>Embryophyta</taxon>
        <taxon>Tracheophyta</taxon>
        <taxon>Spermatophyta</taxon>
        <taxon>Magnoliopsida</taxon>
        <taxon>eudicotyledons</taxon>
        <taxon>Gunneridae</taxon>
        <taxon>Pentapetalae</taxon>
        <taxon>rosids</taxon>
        <taxon>fabids</taxon>
        <taxon>Fabales</taxon>
        <taxon>Fabaceae</taxon>
        <taxon>Papilionoideae</taxon>
        <taxon>50 kb inversion clade</taxon>
        <taxon>NPAAA clade</taxon>
        <taxon>Hologalegina</taxon>
        <taxon>IRL clade</taxon>
        <taxon>Trifolieae</taxon>
        <taxon>Medicago</taxon>
    </lineage>
</organism>
<name>A0A072URH0_MEDTR</name>
<gene>
    <name evidence="1" type="ordered locus">MTR_4g101925</name>
</gene>
<reference evidence="2" key="3">
    <citation type="submission" date="2015-04" db="UniProtKB">
        <authorList>
            <consortium name="EnsemblPlants"/>
        </authorList>
    </citation>
    <scope>IDENTIFICATION</scope>
    <source>
        <strain evidence="2">cv. Jemalong A17</strain>
    </source>
</reference>
<keyword evidence="3" id="KW-1185">Reference proteome</keyword>
<protein>
    <submittedName>
        <fullName evidence="1 2">Uncharacterized protein</fullName>
    </submittedName>
</protein>